<dbReference type="SUPFAM" id="SSF56672">
    <property type="entry name" value="DNA/RNA polymerases"/>
    <property type="match status" value="1"/>
</dbReference>
<protein>
    <recommendedName>
        <fullName evidence="2">ribonuclease H</fullName>
        <ecNumber evidence="2">3.1.26.4</ecNumber>
    </recommendedName>
</protein>
<gene>
    <name evidence="5" type="ORF">KC01_LOCUS11003</name>
</gene>
<dbReference type="PANTHER" id="PTHR33064:SF37">
    <property type="entry name" value="RIBONUCLEASE H"/>
    <property type="match status" value="1"/>
</dbReference>
<proteinExistence type="inferred from homology"/>
<dbReference type="PANTHER" id="PTHR33064">
    <property type="entry name" value="POL PROTEIN"/>
    <property type="match status" value="1"/>
</dbReference>
<dbReference type="AlphaFoldDB" id="A0AAV2JV71"/>
<dbReference type="InterPro" id="IPR000477">
    <property type="entry name" value="RT_dom"/>
</dbReference>
<evidence type="ECO:0000256" key="3">
    <source>
        <dbReference type="SAM" id="MobiDB-lite"/>
    </source>
</evidence>
<dbReference type="InterPro" id="IPR051320">
    <property type="entry name" value="Viral_Replic_Matur_Polypro"/>
</dbReference>
<evidence type="ECO:0000256" key="2">
    <source>
        <dbReference type="ARBA" id="ARBA00012180"/>
    </source>
</evidence>
<feature type="region of interest" description="Disordered" evidence="3">
    <location>
        <begin position="280"/>
        <end position="308"/>
    </location>
</feature>
<dbReference type="GO" id="GO:0004523">
    <property type="term" value="F:RNA-DNA hybrid ribonuclease activity"/>
    <property type="evidence" value="ECO:0007669"/>
    <property type="project" value="UniProtKB-EC"/>
</dbReference>
<evidence type="ECO:0000256" key="1">
    <source>
        <dbReference type="ARBA" id="ARBA00010879"/>
    </source>
</evidence>
<evidence type="ECO:0000313" key="5">
    <source>
        <dbReference type="EMBL" id="CAL1580088.1"/>
    </source>
</evidence>
<dbReference type="Pfam" id="PF00078">
    <property type="entry name" value="RVT_1"/>
    <property type="match status" value="1"/>
</dbReference>
<comment type="similarity">
    <text evidence="1">Belongs to the beta type-B retroviral polymerase family. HERV class-II K(HML-2) pol subfamily.</text>
</comment>
<dbReference type="EMBL" id="OZ035836">
    <property type="protein sequence ID" value="CAL1580088.1"/>
    <property type="molecule type" value="Genomic_DNA"/>
</dbReference>
<reference evidence="5 6" key="1">
    <citation type="submission" date="2024-04" db="EMBL/GenBank/DDBJ databases">
        <authorList>
            <person name="Waldvogel A.-M."/>
            <person name="Schoenle A."/>
        </authorList>
    </citation>
    <scope>NUCLEOTIDE SEQUENCE [LARGE SCALE GENOMIC DNA]</scope>
</reference>
<dbReference type="Gene3D" id="3.30.70.270">
    <property type="match status" value="1"/>
</dbReference>
<dbReference type="InterPro" id="IPR043502">
    <property type="entry name" value="DNA/RNA_pol_sf"/>
</dbReference>
<evidence type="ECO:0000259" key="4">
    <source>
        <dbReference type="Pfam" id="PF00078"/>
    </source>
</evidence>
<keyword evidence="6" id="KW-1185">Reference proteome</keyword>
<feature type="domain" description="Reverse transcriptase" evidence="4">
    <location>
        <begin position="3"/>
        <end position="64"/>
    </location>
</feature>
<evidence type="ECO:0000313" key="6">
    <source>
        <dbReference type="Proteomes" id="UP001497482"/>
    </source>
</evidence>
<dbReference type="EC" id="3.1.26.4" evidence="2"/>
<dbReference type="Proteomes" id="UP001497482">
    <property type="component" value="Chromosome 14"/>
</dbReference>
<accession>A0AAV2JV71</accession>
<dbReference type="InterPro" id="IPR043128">
    <property type="entry name" value="Rev_trsase/Diguanyl_cyclase"/>
</dbReference>
<organism evidence="5 6">
    <name type="scientific">Knipowitschia caucasica</name>
    <name type="common">Caucasian dwarf goby</name>
    <name type="synonym">Pomatoschistus caucasicus</name>
    <dbReference type="NCBI Taxonomy" id="637954"/>
    <lineage>
        <taxon>Eukaryota</taxon>
        <taxon>Metazoa</taxon>
        <taxon>Chordata</taxon>
        <taxon>Craniata</taxon>
        <taxon>Vertebrata</taxon>
        <taxon>Euteleostomi</taxon>
        <taxon>Actinopterygii</taxon>
        <taxon>Neopterygii</taxon>
        <taxon>Teleostei</taxon>
        <taxon>Neoteleostei</taxon>
        <taxon>Acanthomorphata</taxon>
        <taxon>Gobiaria</taxon>
        <taxon>Gobiiformes</taxon>
        <taxon>Gobioidei</taxon>
        <taxon>Gobiidae</taxon>
        <taxon>Gobiinae</taxon>
        <taxon>Knipowitschia</taxon>
    </lineage>
</organism>
<sequence>MEGCLGDLRDEVCVPYLDDVLVFSRTFDQHVHNVRQVLQRQKACGIKLRAEKCELFKPQVTYVGRVISAEGYRMNPKEVEAVKALTQQTPATEGSLVQPIQPLSIQDILAQQSADRVIQRISSLKRKHVHLKYRDKAAEDEHVRALLREWPKLQLDEDGLLWRRTNNKTQLVEEGVYCTGTCSYPVLTWLNLPLLSPVLGEEKEPECHQGEGGELDVTPSQLARRAQAMMITTSSCHSTRLLWSSSQGPPYPDSLSRELHLWRELKKPFQRLILNQCRRQSQKLPPQTPLRKLQSPAQSEPDGPDACTPTIILVSPLSENCRAVQSVCPGRGRDDHGTANLYPLHVAL</sequence>
<name>A0AAV2JV71_KNICA</name>